<dbReference type="InterPro" id="IPR004072">
    <property type="entry name" value="Vmron_rcpt_1"/>
</dbReference>
<evidence type="ECO:0000259" key="13">
    <source>
        <dbReference type="PROSITE" id="PS50262"/>
    </source>
</evidence>
<feature type="transmembrane region" description="Helical" evidence="12">
    <location>
        <begin position="233"/>
        <end position="256"/>
    </location>
</feature>
<feature type="transmembrane region" description="Helical" evidence="12">
    <location>
        <begin position="39"/>
        <end position="60"/>
    </location>
</feature>
<evidence type="ECO:0000256" key="3">
    <source>
        <dbReference type="ARBA" id="ARBA00022475"/>
    </source>
</evidence>
<evidence type="ECO:0000256" key="4">
    <source>
        <dbReference type="ARBA" id="ARBA00022507"/>
    </source>
</evidence>
<dbReference type="PROSITE" id="PS50262">
    <property type="entry name" value="G_PROTEIN_RECEP_F1_2"/>
    <property type="match status" value="1"/>
</dbReference>
<evidence type="ECO:0000256" key="8">
    <source>
        <dbReference type="ARBA" id="ARBA00023136"/>
    </source>
</evidence>
<dbReference type="PRINTS" id="PR01534">
    <property type="entry name" value="VOMERONASL1R"/>
</dbReference>
<comment type="similarity">
    <text evidence="2 12">Belongs to the G-protein coupled receptor 1 family.</text>
</comment>
<evidence type="ECO:0000313" key="15">
    <source>
        <dbReference type="Proteomes" id="UP000694422"/>
    </source>
</evidence>
<keyword evidence="6 12" id="KW-1133">Transmembrane helix</keyword>
<dbReference type="GO" id="GO:0007606">
    <property type="term" value="P:sensory perception of chemical stimulus"/>
    <property type="evidence" value="ECO:0007669"/>
    <property type="project" value="UniProtKB-ARBA"/>
</dbReference>
<protein>
    <recommendedName>
        <fullName evidence="12">Vomeronasal type-1 receptor</fullName>
    </recommendedName>
</protein>
<dbReference type="SUPFAM" id="SSF81321">
    <property type="entry name" value="Family A G protein-coupled receptor-like"/>
    <property type="match status" value="1"/>
</dbReference>
<evidence type="ECO:0000313" key="14">
    <source>
        <dbReference type="Ensembl" id="ENSSDAP00000012306.1"/>
    </source>
</evidence>
<sequence length="361" mass="41380">MILHLVKGIMFMFLTGLGVVGNTFVLVNYMGLFRSTMKSIHLILIHLAFTNIITLLTGGMPRTISTFGLRDLIGDIACKVVVYLSRVARGLSICTTSLLTVVQAITISPRASRWRRLQPRSAWHLLPLLLFLWILNSLISMNLPFYIKNTSRMNTSQIISHYNYCSFQSQNWIIRWIFIVFLVSRDAVFQGVMGRASGYMVFLLHKHHQHVLHLQTSKLLHRTPPEVKAAKSVLLLMLCFLFFYWADCFMALYVTFSLKKNFIGVSVLKFVDLGYAVLSPFVLIHKDGHLAECWRAHKFLKTIHLYIYIYIGYAVLSPFVLIHKDGHLAELDSSLMYRNAFDLRVLILYPVTLAICDGNTK</sequence>
<dbReference type="InterPro" id="IPR017452">
    <property type="entry name" value="GPCR_Rhodpsn_7TM"/>
</dbReference>
<dbReference type="Proteomes" id="UP000694422">
    <property type="component" value="Unplaced"/>
</dbReference>
<reference evidence="14" key="2">
    <citation type="submission" date="2025-09" db="UniProtKB">
        <authorList>
            <consortium name="Ensembl"/>
        </authorList>
    </citation>
    <scope>IDENTIFICATION</scope>
</reference>
<dbReference type="GO" id="GO:0019236">
    <property type="term" value="P:response to pheromone"/>
    <property type="evidence" value="ECO:0007669"/>
    <property type="project" value="UniProtKB-KW"/>
</dbReference>
<dbReference type="Gene3D" id="1.20.1070.10">
    <property type="entry name" value="Rhodopsin 7-helix transmembrane proteins"/>
    <property type="match status" value="1"/>
</dbReference>
<feature type="transmembrane region" description="Helical" evidence="12">
    <location>
        <begin position="262"/>
        <end position="284"/>
    </location>
</feature>
<keyword evidence="15" id="KW-1185">Reference proteome</keyword>
<name>A0A8C9PUF6_SPEDA</name>
<keyword evidence="4 12" id="KW-0589">Pheromone response</keyword>
<evidence type="ECO:0000256" key="12">
    <source>
        <dbReference type="RuleBase" id="RU364061"/>
    </source>
</evidence>
<dbReference type="AlphaFoldDB" id="A0A8C9PUF6"/>
<dbReference type="PANTHER" id="PTHR24062">
    <property type="entry name" value="VOMERONASAL TYPE-1 RECEPTOR"/>
    <property type="match status" value="1"/>
</dbReference>
<organism evidence="14 15">
    <name type="scientific">Spermophilus dauricus</name>
    <name type="common">Daurian ground squirrel</name>
    <dbReference type="NCBI Taxonomy" id="99837"/>
    <lineage>
        <taxon>Eukaryota</taxon>
        <taxon>Metazoa</taxon>
        <taxon>Chordata</taxon>
        <taxon>Craniata</taxon>
        <taxon>Vertebrata</taxon>
        <taxon>Euteleostomi</taxon>
        <taxon>Mammalia</taxon>
        <taxon>Eutheria</taxon>
        <taxon>Euarchontoglires</taxon>
        <taxon>Glires</taxon>
        <taxon>Rodentia</taxon>
        <taxon>Sciuromorpha</taxon>
        <taxon>Sciuridae</taxon>
        <taxon>Xerinae</taxon>
        <taxon>Marmotini</taxon>
        <taxon>Spermophilus</taxon>
    </lineage>
</organism>
<keyword evidence="5 12" id="KW-0812">Transmembrane</keyword>
<dbReference type="FunFam" id="1.20.1070.10:FF:000051">
    <property type="entry name" value="Vomeronasal type-1 receptor"/>
    <property type="match status" value="1"/>
</dbReference>
<evidence type="ECO:0000256" key="10">
    <source>
        <dbReference type="ARBA" id="ARBA00023170"/>
    </source>
</evidence>
<dbReference type="Ensembl" id="ENSSDAT00000013925.1">
    <property type="protein sequence ID" value="ENSSDAP00000012306.1"/>
    <property type="gene ID" value="ENSSDAG00000011055.1"/>
</dbReference>
<feature type="transmembrane region" description="Helical" evidence="12">
    <location>
        <begin position="6"/>
        <end position="27"/>
    </location>
</feature>
<comment type="subcellular location">
    <subcellularLocation>
        <location evidence="1 12">Cell membrane</location>
        <topology evidence="1 12">Multi-pass membrane protein</topology>
    </subcellularLocation>
</comment>
<dbReference type="GO" id="GO:0016503">
    <property type="term" value="F:pheromone receptor activity"/>
    <property type="evidence" value="ECO:0007669"/>
    <property type="project" value="InterPro"/>
</dbReference>
<evidence type="ECO:0000256" key="6">
    <source>
        <dbReference type="ARBA" id="ARBA00022989"/>
    </source>
</evidence>
<keyword evidence="3 12" id="KW-1003">Cell membrane</keyword>
<reference evidence="14" key="1">
    <citation type="submission" date="2025-08" db="UniProtKB">
        <authorList>
            <consortium name="Ensembl"/>
        </authorList>
    </citation>
    <scope>IDENTIFICATION</scope>
</reference>
<evidence type="ECO:0000256" key="5">
    <source>
        <dbReference type="ARBA" id="ARBA00022692"/>
    </source>
</evidence>
<dbReference type="GO" id="GO:0005886">
    <property type="term" value="C:plasma membrane"/>
    <property type="evidence" value="ECO:0007669"/>
    <property type="project" value="UniProtKB-SubCell"/>
</dbReference>
<feature type="transmembrane region" description="Helical" evidence="12">
    <location>
        <begin position="173"/>
        <end position="193"/>
    </location>
</feature>
<keyword evidence="9" id="KW-1015">Disulfide bond</keyword>
<feature type="transmembrane region" description="Helical" evidence="12">
    <location>
        <begin position="123"/>
        <end position="147"/>
    </location>
</feature>
<accession>A0A8C9PUF6</accession>
<evidence type="ECO:0000256" key="1">
    <source>
        <dbReference type="ARBA" id="ARBA00004651"/>
    </source>
</evidence>
<evidence type="ECO:0000256" key="11">
    <source>
        <dbReference type="ARBA" id="ARBA00023224"/>
    </source>
</evidence>
<keyword evidence="11 12" id="KW-0807">Transducer</keyword>
<evidence type="ECO:0000256" key="9">
    <source>
        <dbReference type="ARBA" id="ARBA00023157"/>
    </source>
</evidence>
<evidence type="ECO:0000256" key="7">
    <source>
        <dbReference type="ARBA" id="ARBA00023040"/>
    </source>
</evidence>
<keyword evidence="8 12" id="KW-0472">Membrane</keyword>
<feature type="domain" description="G-protein coupled receptors family 1 profile" evidence="13">
    <location>
        <begin position="21"/>
        <end position="283"/>
    </location>
</feature>
<dbReference type="Pfam" id="PF03402">
    <property type="entry name" value="V1R"/>
    <property type="match status" value="1"/>
</dbReference>
<keyword evidence="7 12" id="KW-0297">G-protein coupled receptor</keyword>
<proteinExistence type="inferred from homology"/>
<feature type="transmembrane region" description="Helical" evidence="12">
    <location>
        <begin position="305"/>
        <end position="323"/>
    </location>
</feature>
<evidence type="ECO:0000256" key="2">
    <source>
        <dbReference type="ARBA" id="ARBA00010663"/>
    </source>
</evidence>
<keyword evidence="10 12" id="KW-0675">Receptor</keyword>